<evidence type="ECO:0000313" key="1">
    <source>
        <dbReference type="EMBL" id="QOX63363.1"/>
    </source>
</evidence>
<keyword evidence="2" id="KW-1185">Reference proteome</keyword>
<protein>
    <submittedName>
        <fullName evidence="1">PAS domain-containing protein</fullName>
    </submittedName>
</protein>
<accession>A0ACD1AAF6</accession>
<gene>
    <name evidence="1" type="ORF">FRZ06_08365</name>
</gene>
<dbReference type="EMBL" id="CP042469">
    <property type="protein sequence ID" value="QOX63363.1"/>
    <property type="molecule type" value="Genomic_DNA"/>
</dbReference>
<dbReference type="Proteomes" id="UP000594014">
    <property type="component" value="Chromosome"/>
</dbReference>
<reference evidence="1" key="1">
    <citation type="submission" date="2019-08" db="EMBL/GenBank/DDBJ databases">
        <title>Genome sequence of Clostridiales bacterium MT110.</title>
        <authorList>
            <person name="Cao J."/>
        </authorList>
    </citation>
    <scope>NUCLEOTIDE SEQUENCE</scope>
    <source>
        <strain evidence="1">MT110</strain>
    </source>
</reference>
<sequence length="511" mass="58324">MVNGIRSSGMKSGAYLLADGGLICGFGEAFTEMTGYTKSDIDQKGISIVLKALLGSSFDLSALEQEGSMNAFLLTKYSEAIEVTIFYLLLESGQKVYSIRRKLNYMLDADKSFVENLMEENDICIGLYSCPDFRLLKGSKKFLAFIDEKYHKTDVLGLCMKEIAPDYNGSNLERQWKIMSETGAIQRWEEIKTTTPYGDHYWNCIFTPVYDEGIVRYILCMMNEVTDHVVKRMEIEEKNDELSKMIEMKDEFLLLMSHELKTPLSVITSSIQALEIMCKNDLTDKVTKYINKIRQNTYQQLKLVNNILDNTRVNSGYFRLNKKDVDLVQITRMITESISVFAERKRIRLTFSSAMEQAIMELDVEIYERILLNLLSNAVKYTPEGKTIEVRVFQVDLKGRENICIQVKDSGIGIPSDKKDYIFERFGRGEKMLGKYTESTGIGLYLVKMLVSLMEGEIKLDSMVGVGSTFSLLFPTTNIRTLAQQTYVMEKPSEQLINATVIEFSDIYYGA</sequence>
<evidence type="ECO:0000313" key="2">
    <source>
        <dbReference type="Proteomes" id="UP000594014"/>
    </source>
</evidence>
<proteinExistence type="predicted"/>
<organism evidence="1 2">
    <name type="scientific">Anoxybacterium hadale</name>
    <dbReference type="NCBI Taxonomy" id="3408580"/>
    <lineage>
        <taxon>Bacteria</taxon>
        <taxon>Bacillati</taxon>
        <taxon>Bacillota</taxon>
        <taxon>Clostridia</taxon>
        <taxon>Peptostreptococcales</taxon>
        <taxon>Anaerovoracaceae</taxon>
        <taxon>Anoxybacterium</taxon>
    </lineage>
</organism>
<name>A0ACD1AAF6_9FIRM</name>